<accession>A0A398CV73</accession>
<proteinExistence type="predicted"/>
<evidence type="ECO:0000313" key="2">
    <source>
        <dbReference type="EMBL" id="RIE07080.1"/>
    </source>
</evidence>
<organism evidence="2 4">
    <name type="scientific">Candidatus Cryosericum odellii</name>
    <dbReference type="NCBI Taxonomy" id="2290917"/>
    <lineage>
        <taxon>Bacteria</taxon>
        <taxon>Pseudomonadati</taxon>
        <taxon>Caldisericota/Cryosericota group</taxon>
        <taxon>Candidatus Cryosericota</taxon>
        <taxon>Candidatus Cryosericia</taxon>
        <taxon>Candidatus Cryosericales</taxon>
        <taxon>Candidatus Cryosericaceae</taxon>
        <taxon>Candidatus Cryosericum</taxon>
    </lineage>
</organism>
<dbReference type="Proteomes" id="UP000266489">
    <property type="component" value="Unassembled WGS sequence"/>
</dbReference>
<name>A0A398CXV9_9BACT</name>
<gene>
    <name evidence="2" type="ORF">SMC5_10355</name>
    <name evidence="1" type="ORF">SMC6_08650</name>
</gene>
<dbReference type="AlphaFoldDB" id="A0A398CXV9"/>
<dbReference type="RefSeq" id="WP_119120618.1">
    <property type="nucleotide sequence ID" value="NZ_QXIT01000156.1"/>
</dbReference>
<evidence type="ECO:0000313" key="1">
    <source>
        <dbReference type="EMBL" id="RIE06582.1"/>
    </source>
</evidence>
<evidence type="ECO:0008006" key="5">
    <source>
        <dbReference type="Google" id="ProtNLM"/>
    </source>
</evidence>
<accession>A0A398CXV9</accession>
<protein>
    <recommendedName>
        <fullName evidence="5">Zinc-binding protein</fullName>
    </recommendedName>
</protein>
<dbReference type="InterPro" id="IPR014958">
    <property type="entry name" value="DGC"/>
</dbReference>
<keyword evidence="3" id="KW-1185">Reference proteome</keyword>
<comment type="caution">
    <text evidence="2">The sequence shown here is derived from an EMBL/GenBank/DDBJ whole genome shotgun (WGS) entry which is preliminary data.</text>
</comment>
<dbReference type="OrthoDB" id="2111735at2"/>
<evidence type="ECO:0000313" key="4">
    <source>
        <dbReference type="Proteomes" id="UP000266489"/>
    </source>
</evidence>
<dbReference type="EMBL" id="QXIT01000156">
    <property type="protein sequence ID" value="RIE06582.1"/>
    <property type="molecule type" value="Genomic_DNA"/>
</dbReference>
<dbReference type="Pfam" id="PF08859">
    <property type="entry name" value="DGC"/>
    <property type="match status" value="1"/>
</dbReference>
<sequence>MESSCTSGSKVLLYSCSGAANTGYLADQIARKLFADGVGKMTCLAAVGAGNSGYIEAARTADLAVVIDGCPVSCGEQIMDKLGIRHVHVSTTDFGIEKSKTAITAEVIDNVTEKVRTLICEKLKPVE</sequence>
<dbReference type="EMBL" id="QXIU01000267">
    <property type="protein sequence ID" value="RIE07080.1"/>
    <property type="molecule type" value="Genomic_DNA"/>
</dbReference>
<reference evidence="3 4" key="1">
    <citation type="submission" date="2018-09" db="EMBL/GenBank/DDBJ databases">
        <title>Discovery and Ecogenomic Context for Candidatus Cryosericales, a Global Caldiserica Order Active in Thawing Permafrost.</title>
        <authorList>
            <person name="Martinez M.A."/>
            <person name="Woodcroft B.J."/>
            <person name="Ignacio Espinoza J.C."/>
            <person name="Zayed A."/>
            <person name="Singleton C.M."/>
            <person name="Boyd J."/>
            <person name="Li Y.-F."/>
            <person name="Purvine S."/>
            <person name="Maughan H."/>
            <person name="Hodgkins S.B."/>
            <person name="Anderson D."/>
            <person name="Sederholm M."/>
            <person name="Temperton B."/>
            <person name="Saleska S.R."/>
            <person name="Tyson G.W."/>
            <person name="Rich V.I."/>
        </authorList>
    </citation>
    <scope>NUCLEOTIDE SEQUENCE [LARGE SCALE GENOMIC DNA]</scope>
    <source>
        <strain evidence="2 4">SMC5</strain>
        <strain evidence="1 3">SMC6</strain>
    </source>
</reference>
<dbReference type="Proteomes" id="UP000266260">
    <property type="component" value="Unassembled WGS sequence"/>
</dbReference>
<evidence type="ECO:0000313" key="3">
    <source>
        <dbReference type="Proteomes" id="UP000266260"/>
    </source>
</evidence>